<reference evidence="2 4" key="1">
    <citation type="journal article" date="2016" name="PLoS ONE">
        <title>Sequence Assembly of Yarrowia lipolytica Strain W29/CLIB89 Shows Transposable Element Diversity.</title>
        <authorList>
            <person name="Magnan C."/>
            <person name="Yu J."/>
            <person name="Chang I."/>
            <person name="Jahn E."/>
            <person name="Kanomata Y."/>
            <person name="Wu J."/>
            <person name="Zeller M."/>
            <person name="Oakes M."/>
            <person name="Baldi P."/>
            <person name="Sandmeyer S."/>
        </authorList>
    </citation>
    <scope>NUCLEOTIDE SEQUENCE [LARGE SCALE GENOMIC DNA]</scope>
    <source>
        <strain evidence="2">CLIB89</strain>
        <strain evidence="4">CLIB89(W29)</strain>
    </source>
</reference>
<evidence type="ECO:0000313" key="3">
    <source>
        <dbReference type="EMBL" id="RDW28606.1"/>
    </source>
</evidence>
<dbReference type="Proteomes" id="UP000256601">
    <property type="component" value="Unassembled WGS sequence"/>
</dbReference>
<dbReference type="PANTHER" id="PTHR12475:SF4">
    <property type="entry name" value="PROTEIN THEM6"/>
    <property type="match status" value="1"/>
</dbReference>
<dbReference type="AlphaFoldDB" id="A0A1D8N791"/>
<dbReference type="RefSeq" id="XP_500706.1">
    <property type="nucleotide sequence ID" value="XM_500706.1"/>
</dbReference>
<dbReference type="eggNOG" id="KOG4366">
    <property type="taxonomic scope" value="Eukaryota"/>
</dbReference>
<dbReference type="InterPro" id="IPR029069">
    <property type="entry name" value="HotDog_dom_sf"/>
</dbReference>
<organism evidence="2 4">
    <name type="scientific">Yarrowia lipolytica</name>
    <name type="common">Candida lipolytica</name>
    <dbReference type="NCBI Taxonomy" id="4952"/>
    <lineage>
        <taxon>Eukaryota</taxon>
        <taxon>Fungi</taxon>
        <taxon>Dikarya</taxon>
        <taxon>Ascomycota</taxon>
        <taxon>Saccharomycotina</taxon>
        <taxon>Dipodascomycetes</taxon>
        <taxon>Dipodascales</taxon>
        <taxon>Dipodascales incertae sedis</taxon>
        <taxon>Yarrowia</taxon>
    </lineage>
</organism>
<dbReference type="VEuPathDB" id="FungiDB:YALI0_B10131g"/>
<dbReference type="OrthoDB" id="265761at2759"/>
<dbReference type="OMA" id="LMECDIN"/>
<evidence type="ECO:0000313" key="4">
    <source>
        <dbReference type="Proteomes" id="UP000182444"/>
    </source>
</evidence>
<dbReference type="EMBL" id="CP017554">
    <property type="protein sequence ID" value="AOW01492.1"/>
    <property type="molecule type" value="Genomic_DNA"/>
</dbReference>
<dbReference type="KEGG" id="yli:2906842"/>
<proteinExistence type="inferred from homology"/>
<name>A0A1D8N791_YARLL</name>
<evidence type="ECO:0000256" key="1">
    <source>
        <dbReference type="ARBA" id="ARBA00038476"/>
    </source>
</evidence>
<dbReference type="EMBL" id="KZ858951">
    <property type="protein sequence ID" value="RDW28606.1"/>
    <property type="molecule type" value="Genomic_DNA"/>
</dbReference>
<evidence type="ECO:0000313" key="5">
    <source>
        <dbReference type="Proteomes" id="UP000256601"/>
    </source>
</evidence>
<protein>
    <submittedName>
        <fullName evidence="3">HotDog domain-containing protein</fullName>
    </submittedName>
</protein>
<comment type="similarity">
    <text evidence="1">Belongs to the lcsJ thioesterase family.</text>
</comment>
<dbReference type="SUPFAM" id="SSF54637">
    <property type="entry name" value="Thioesterase/thiol ester dehydrase-isomerase"/>
    <property type="match status" value="1"/>
</dbReference>
<sequence length="218" mass="25340">MHLVVKALVAAFLVVNAKNITFSWHIRFFYYFYRYCVLPKWLGYGVKDKPASPFAERRYDTRCTLMECDINVHKSNSTYFADLDIARSDLMIWLLNKFLRDTHKANGRWAYVPVGSVYCNFKKEIKPLQRYTIVSRVLGWNQKWLIVESRFEIGSKKSPVVAATALTKYVVKDKRKTIPPSEAFKMTGFSEGQCAEGLVRFEKMQSFMDVEAIEVQGE</sequence>
<dbReference type="GeneID" id="2906842"/>
<dbReference type="Gene3D" id="3.10.129.10">
    <property type="entry name" value="Hotdog Thioesterase"/>
    <property type="match status" value="1"/>
</dbReference>
<accession>A0A1D8N791</accession>
<dbReference type="CDD" id="cd00586">
    <property type="entry name" value="4HBT"/>
    <property type="match status" value="1"/>
</dbReference>
<dbReference type="InterPro" id="IPR051490">
    <property type="entry name" value="THEM6_lcsJ_thioesterase"/>
</dbReference>
<dbReference type="VEuPathDB" id="FungiDB:YALI1_B13662g"/>
<gene>
    <name evidence="3" type="ORF">B0I71DRAFT_112647</name>
    <name evidence="2" type="ORF">YALI1_B13662g</name>
</gene>
<dbReference type="PANTHER" id="PTHR12475">
    <property type="match status" value="1"/>
</dbReference>
<reference evidence="3 5" key="2">
    <citation type="submission" date="2018-07" db="EMBL/GenBank/DDBJ databases">
        <title>Draft Genome Assemblies for Five Robust Yarrowia lipolytica Strains Exhibiting High Lipid Production and Pentose Sugar Utilization and Sugar Alcohol Secretion from Undetoxified Lignocellulosic Biomass Hydrolysates.</title>
        <authorList>
            <consortium name="DOE Joint Genome Institute"/>
            <person name="Walker C."/>
            <person name="Ryu S."/>
            <person name="Na H."/>
            <person name="Zane M."/>
            <person name="LaButti K."/>
            <person name="Lipzen A."/>
            <person name="Haridas S."/>
            <person name="Barry K."/>
            <person name="Grigoriev I.V."/>
            <person name="Quarterman J."/>
            <person name="Slininger P."/>
            <person name="Dien B."/>
            <person name="Trinh C.T."/>
        </authorList>
    </citation>
    <scope>NUCLEOTIDE SEQUENCE [LARGE SCALE GENOMIC DNA]</scope>
    <source>
        <strain evidence="3 5">YB392</strain>
    </source>
</reference>
<dbReference type="Pfam" id="PF13279">
    <property type="entry name" value="4HBT_2"/>
    <property type="match status" value="1"/>
</dbReference>
<dbReference type="Proteomes" id="UP000182444">
    <property type="component" value="Chromosome 1B"/>
</dbReference>
<evidence type="ECO:0000313" key="2">
    <source>
        <dbReference type="EMBL" id="AOW01492.1"/>
    </source>
</evidence>